<accession>A0A7Y4ILG0</accession>
<feature type="region of interest" description="Disordered" evidence="1">
    <location>
        <begin position="1"/>
        <end position="27"/>
    </location>
</feature>
<dbReference type="AlphaFoldDB" id="A0A7Y4ILG0"/>
<sequence length="860" mass="95061">MAATRSRGNSRSTDWATSPDAPRGGGLHPTLQGICPLTTGLFWYPPCSELGNGVRRRDLRPTCRRLQPRGTRMKVVNKLLEKLPDVVAGKVPDVKLQDQDIKVPLAQGTFTEEKILPPKLAMHGFTLSFEATGEASIRNFNSLGDVDENGIIGEPSPESAEPGPRPQLLLGSDIGWMRYQVSARVKAAVSASLSFLAAENQTELSVTLSDYRAHPLGENMREAVRSDLAELRLMQATDLAKLTTGDAVAWQARGALHTRLELNWADIFPTNLNRLGFLRGNELLALKTSAKAGLSARVSLTDDYQLSFSRPRAGRIQVAVRKAKSHEQALSAGLGITVELLDPAAVKAQLGQLLEALLGPVLRDLVKKGTTAVEIMDGLVDKASKAKLDDNQKKVLGLVLERLGIDPQLADPANLPQAWADFKARVTEALENAVRTHVAEGFEYEYLRLSETSTLLEVVVEDVTAMRFHESLLKGNLVELLKWMKSLPAQQSEFELRNYLHATTLTRQQAYGFSLGVGSFELLKAKNVSKQSWVTQENFQGARRMAFLGRRGYEDKLLGTRGQWVVDLKADMTRFSPTPVASDFGYGLHLMLWGRQKKLSRKDLQQAVDDAVVWGVLDAKDAATVISAMQEDMGKHPIETRLELKMADDSFRALVPRIQTLELSRFSRALARALPWSEQLPRASAEFRRAVYAPIWEAYLREVQEQGSLMLNDLSPSRAAQIAKWYFQKDPTVRDLGKDLQLIESEWRPGGGNFSFAEVISKNPNTLMRCRNFVSGMVRLRRAIDERKAPDELRTVFGELEGMWTTGFHLRAAGSLLSDLAQSTPLGLAGVERTLTVRVADSEEQLVFSTTRGTGSTGAA</sequence>
<comment type="caution">
    <text evidence="2">The sequence shown here is derived from an EMBL/GenBank/DDBJ whole genome shotgun (WGS) entry which is preliminary data.</text>
</comment>
<name>A0A7Y4ILG0_MYXXA</name>
<protein>
    <submittedName>
        <fullName evidence="2">Uncharacterized protein</fullName>
    </submittedName>
</protein>
<evidence type="ECO:0000313" key="3">
    <source>
        <dbReference type="Proteomes" id="UP000533080"/>
    </source>
</evidence>
<dbReference type="Proteomes" id="UP000533080">
    <property type="component" value="Unassembled WGS sequence"/>
</dbReference>
<reference evidence="2 3" key="1">
    <citation type="submission" date="2020-05" db="EMBL/GenBank/DDBJ databases">
        <authorList>
            <person name="Whitworth D."/>
        </authorList>
    </citation>
    <scope>NUCLEOTIDE SEQUENCE [LARGE SCALE GENOMIC DNA]</scope>
    <source>
        <strain evidence="2 3">AM005</strain>
    </source>
</reference>
<evidence type="ECO:0000313" key="2">
    <source>
        <dbReference type="EMBL" id="NOJ81452.1"/>
    </source>
</evidence>
<gene>
    <name evidence="2" type="ORF">HNV28_24490</name>
</gene>
<feature type="compositionally biased region" description="Polar residues" evidence="1">
    <location>
        <begin position="1"/>
        <end position="16"/>
    </location>
</feature>
<evidence type="ECO:0000256" key="1">
    <source>
        <dbReference type="SAM" id="MobiDB-lite"/>
    </source>
</evidence>
<dbReference type="EMBL" id="JABFNT010000087">
    <property type="protein sequence ID" value="NOJ81452.1"/>
    <property type="molecule type" value="Genomic_DNA"/>
</dbReference>
<proteinExistence type="predicted"/>
<organism evidence="2 3">
    <name type="scientific">Myxococcus xanthus</name>
    <dbReference type="NCBI Taxonomy" id="34"/>
    <lineage>
        <taxon>Bacteria</taxon>
        <taxon>Pseudomonadati</taxon>
        <taxon>Myxococcota</taxon>
        <taxon>Myxococcia</taxon>
        <taxon>Myxococcales</taxon>
        <taxon>Cystobacterineae</taxon>
        <taxon>Myxococcaceae</taxon>
        <taxon>Myxococcus</taxon>
    </lineage>
</organism>